<feature type="compositionally biased region" description="Acidic residues" evidence="4">
    <location>
        <begin position="558"/>
        <end position="571"/>
    </location>
</feature>
<feature type="compositionally biased region" description="Acidic residues" evidence="4">
    <location>
        <begin position="92"/>
        <end position="118"/>
    </location>
</feature>
<dbReference type="AlphaFoldDB" id="A0A5N5QU28"/>
<feature type="compositionally biased region" description="Low complexity" evidence="4">
    <location>
        <begin position="299"/>
        <end position="318"/>
    </location>
</feature>
<sequence>MTPRPARTKPLKPSLKAARANARGYAARRALKKTSRDALDVYEYSASRVRRSGVRLTLDRDEETGISKASGDEGDSTLDDMKEKIRLRIASADEDGAVESDEDEEIDSDAAFEDESDEERFANFKFGDSKGMGLKAKGRAKERGMPQGDERPKVSFAVDVDLNEDEDGGSTPKPVDPSSEDGDSNDSGEEAESDEGVGENDKDEPSSMIELSKMLDEPRPGLDSDSEISSEGESETPSRVSDDPDGASQLASFISGLDTSSNKRKREGGSLGRAGKKRAVVQDRTEAGPEGEFGAKSGSQPLTLSDLLTPTTSLSQSTKALQSTTKSALAAPLPQRTQDRLDREAAYAATKEEVQKWAPTMKRIREAEHLAFPLQGPSSGRGAGVSNADVIARFQPSTPMESAVSALLRAASLHTDAAAAEAENTLATAIISEEDLTARRAQLRKSRELMFRADLKAKRVAKIKSKAYRRMKKREREKQQKMIVELGLEDDNGNNDEERLKAEALRAKERATLRHQTTGKWARAMRNKGEMDEADVEAVKVLQDRSELLRQKISGADESSESDSDGEERDIEELEQLSKADLLEDASGKAIGIMGMKFMRDAVARAEREAAAMADEARLGILGQELESGVGNPMGDRTVGGNEGRRIYKPGQVQPPATYSDISSTLKSSSPADTHNSLPLASPPLNPASIFNPITTNPNSNLESNDALNPWLAAANSATSATAGKIARKSNITQTTKLQKVQARSEEEQTRAREDAIVEINMNQAMVLSESQETADKKKSTQVGEKGGSGHAGAVSVDAAYAPSEDEGSDADERTPTAFKQRELVAMAFAGDNVVENFILEKQRVIEEDAPKEIDTTLPGWGSWGGHGTKKQIPRPNLIKKVAGVEASQRADAGKQNIIISEKKDKKAVKYLIKDLPYPYTSREQFSRSIATPIGTEWNTRAMHQRATLPRVVKKMGTIIEPLEKLF</sequence>
<dbReference type="GO" id="GO:0032040">
    <property type="term" value="C:small-subunit processome"/>
    <property type="evidence" value="ECO:0007669"/>
    <property type="project" value="InterPro"/>
</dbReference>
<feature type="compositionally biased region" description="Basic and acidic residues" evidence="4">
    <location>
        <begin position="213"/>
        <end position="222"/>
    </location>
</feature>
<proteinExistence type="predicted"/>
<comment type="caution">
    <text evidence="5">The sequence shown here is derived from an EMBL/GenBank/DDBJ whole genome shotgun (WGS) entry which is preliminary data.</text>
</comment>
<dbReference type="EMBL" id="SSOP01000013">
    <property type="protein sequence ID" value="KAB5595081.1"/>
    <property type="molecule type" value="Genomic_DNA"/>
</dbReference>
<evidence type="ECO:0000313" key="5">
    <source>
        <dbReference type="EMBL" id="KAB5595081.1"/>
    </source>
</evidence>
<evidence type="ECO:0000313" key="6">
    <source>
        <dbReference type="Proteomes" id="UP000383932"/>
    </source>
</evidence>
<feature type="compositionally biased region" description="Acidic residues" evidence="4">
    <location>
        <begin position="224"/>
        <end position="234"/>
    </location>
</feature>
<dbReference type="Pfam" id="PF04615">
    <property type="entry name" value="Utp14"/>
    <property type="match status" value="1"/>
</dbReference>
<feature type="compositionally biased region" description="Acidic residues" evidence="4">
    <location>
        <begin position="178"/>
        <end position="198"/>
    </location>
</feature>
<feature type="region of interest" description="Disordered" evidence="4">
    <location>
        <begin position="769"/>
        <end position="794"/>
    </location>
</feature>
<dbReference type="OrthoDB" id="277439at2759"/>
<keyword evidence="6" id="KW-1185">Reference proteome</keyword>
<dbReference type="PANTHER" id="PTHR14150:SF12">
    <property type="entry name" value="U3 SMALL NUCLEOLAR RNA-ASSOCIATED PROTEIN 14 HOMOLOG A"/>
    <property type="match status" value="1"/>
</dbReference>
<evidence type="ECO:0000256" key="2">
    <source>
        <dbReference type="ARBA" id="ARBA00022553"/>
    </source>
</evidence>
<keyword evidence="2" id="KW-0597">Phosphoprotein</keyword>
<dbReference type="PANTHER" id="PTHR14150">
    <property type="entry name" value="U3 SMALL NUCLEOLAR RNA-ASSOCIATED PROTEIN 14"/>
    <property type="match status" value="1"/>
</dbReference>
<feature type="region of interest" description="Disordered" evidence="4">
    <location>
        <begin position="60"/>
        <end position="79"/>
    </location>
</feature>
<protein>
    <submittedName>
        <fullName evidence="5">U3 small nucleolar RNA-associated protein</fullName>
    </submittedName>
</protein>
<dbReference type="Proteomes" id="UP000383932">
    <property type="component" value="Unassembled WGS sequence"/>
</dbReference>
<organism evidence="5 6">
    <name type="scientific">Ceratobasidium theobromae</name>
    <dbReference type="NCBI Taxonomy" id="1582974"/>
    <lineage>
        <taxon>Eukaryota</taxon>
        <taxon>Fungi</taxon>
        <taxon>Dikarya</taxon>
        <taxon>Basidiomycota</taxon>
        <taxon>Agaricomycotina</taxon>
        <taxon>Agaricomycetes</taxon>
        <taxon>Cantharellales</taxon>
        <taxon>Ceratobasidiaceae</taxon>
        <taxon>Ceratobasidium</taxon>
    </lineage>
</organism>
<comment type="subcellular location">
    <subcellularLocation>
        <location evidence="1">Nucleus</location>
        <location evidence="1">Nucleolus</location>
    </subcellularLocation>
</comment>
<feature type="region of interest" description="Disordered" evidence="4">
    <location>
        <begin position="644"/>
        <end position="684"/>
    </location>
</feature>
<accession>A0A5N5QU28</accession>
<evidence type="ECO:0000256" key="3">
    <source>
        <dbReference type="ARBA" id="ARBA00023242"/>
    </source>
</evidence>
<gene>
    <name evidence="5" type="ORF">CTheo_1542</name>
</gene>
<name>A0A5N5QU28_9AGAM</name>
<feature type="region of interest" description="Disordered" evidence="4">
    <location>
        <begin position="550"/>
        <end position="571"/>
    </location>
</feature>
<feature type="compositionally biased region" description="Basic and acidic residues" evidence="4">
    <location>
        <begin position="139"/>
        <end position="153"/>
    </location>
</feature>
<keyword evidence="3" id="KW-0539">Nucleus</keyword>
<dbReference type="GO" id="GO:0006364">
    <property type="term" value="P:rRNA processing"/>
    <property type="evidence" value="ECO:0007669"/>
    <property type="project" value="InterPro"/>
</dbReference>
<feature type="compositionally biased region" description="Polar residues" evidence="4">
    <location>
        <begin position="249"/>
        <end position="260"/>
    </location>
</feature>
<reference evidence="5 6" key="1">
    <citation type="journal article" date="2019" name="Fungal Biol. Biotechnol.">
        <title>Draft genome sequence of fastidious pathogen Ceratobasidium theobromae, which causes vascular-streak dieback in Theobroma cacao.</title>
        <authorList>
            <person name="Ali S.S."/>
            <person name="Asman A."/>
            <person name="Shao J."/>
            <person name="Firmansyah A.P."/>
            <person name="Susilo A.W."/>
            <person name="Rosmana A."/>
            <person name="McMahon P."/>
            <person name="Junaid M."/>
            <person name="Guest D."/>
            <person name="Kheng T.Y."/>
            <person name="Meinhardt L.W."/>
            <person name="Bailey B.A."/>
        </authorList>
    </citation>
    <scope>NUCLEOTIDE SEQUENCE [LARGE SCALE GENOMIC DNA]</scope>
    <source>
        <strain evidence="5 6">CT2</strain>
    </source>
</reference>
<evidence type="ECO:0000256" key="4">
    <source>
        <dbReference type="SAM" id="MobiDB-lite"/>
    </source>
</evidence>
<feature type="compositionally biased region" description="Polar residues" evidence="4">
    <location>
        <begin position="655"/>
        <end position="675"/>
    </location>
</feature>
<feature type="region of interest" description="Disordered" evidence="4">
    <location>
        <begin position="90"/>
        <end position="340"/>
    </location>
</feature>
<evidence type="ECO:0000256" key="1">
    <source>
        <dbReference type="ARBA" id="ARBA00004604"/>
    </source>
</evidence>
<dbReference type="InterPro" id="IPR006709">
    <property type="entry name" value="SSU_processome_Utp14"/>
</dbReference>